<reference evidence="16 17" key="1">
    <citation type="journal article" date="2018" name="Mol. Biol. Evol.">
        <title>Broad Genomic Sampling Reveals a Smut Pathogenic Ancestry of the Fungal Clade Ustilaginomycotina.</title>
        <authorList>
            <person name="Kijpornyongpan T."/>
            <person name="Mondo S.J."/>
            <person name="Barry K."/>
            <person name="Sandor L."/>
            <person name="Lee J."/>
            <person name="Lipzen A."/>
            <person name="Pangilinan J."/>
            <person name="LaButti K."/>
            <person name="Hainaut M."/>
            <person name="Henrissat B."/>
            <person name="Grigoriev I.V."/>
            <person name="Spatafora J.W."/>
            <person name="Aime M.C."/>
        </authorList>
    </citation>
    <scope>NUCLEOTIDE SEQUENCE [LARGE SCALE GENOMIC DNA]</scope>
    <source>
        <strain evidence="16 17">MCA 4718</strain>
    </source>
</reference>
<feature type="domain" description="ABC transmembrane type-1" evidence="15">
    <location>
        <begin position="1337"/>
        <end position="1624"/>
    </location>
</feature>
<evidence type="ECO:0000256" key="1">
    <source>
        <dbReference type="ARBA" id="ARBA00004128"/>
    </source>
</evidence>
<dbReference type="GO" id="GO:0000329">
    <property type="term" value="C:fungal-type vacuole membrane"/>
    <property type="evidence" value="ECO:0007669"/>
    <property type="project" value="UniProtKB-ARBA"/>
</dbReference>
<dbReference type="InterPro" id="IPR003439">
    <property type="entry name" value="ABC_transporter-like_ATP-bd"/>
</dbReference>
<keyword evidence="5 13" id="KW-0812">Transmembrane</keyword>
<evidence type="ECO:0000313" key="17">
    <source>
        <dbReference type="Proteomes" id="UP000245942"/>
    </source>
</evidence>
<dbReference type="Pfam" id="PF00005">
    <property type="entry name" value="ABC_tran"/>
    <property type="match status" value="2"/>
</dbReference>
<dbReference type="Pfam" id="PF00664">
    <property type="entry name" value="ABC_membrane"/>
    <property type="match status" value="2"/>
</dbReference>
<dbReference type="OrthoDB" id="6500128at2759"/>
<feature type="transmembrane region" description="Helical" evidence="13">
    <location>
        <begin position="236"/>
        <end position="257"/>
    </location>
</feature>
<dbReference type="SUPFAM" id="SSF52540">
    <property type="entry name" value="P-loop containing nucleoside triphosphate hydrolases"/>
    <property type="match status" value="2"/>
</dbReference>
<keyword evidence="9" id="KW-1278">Translocase</keyword>
<keyword evidence="11 13" id="KW-0472">Membrane</keyword>
<keyword evidence="6" id="KW-0677">Repeat</keyword>
<feature type="transmembrane region" description="Helical" evidence="13">
    <location>
        <begin position="192"/>
        <end position="216"/>
    </location>
</feature>
<dbReference type="InterPro" id="IPR050173">
    <property type="entry name" value="ABC_transporter_C-like"/>
</dbReference>
<gene>
    <name evidence="16" type="ORF">BCV69DRAFT_296932</name>
</gene>
<dbReference type="SMART" id="SM00382">
    <property type="entry name" value="AAA"/>
    <property type="match status" value="2"/>
</dbReference>
<feature type="transmembrane region" description="Helical" evidence="13">
    <location>
        <begin position="370"/>
        <end position="391"/>
    </location>
</feature>
<dbReference type="InterPro" id="IPR011527">
    <property type="entry name" value="ABC1_TM_dom"/>
</dbReference>
<protein>
    <recommendedName>
        <fullName evidence="18">Metal resistance protein YCF1</fullName>
    </recommendedName>
</protein>
<dbReference type="Gene3D" id="3.40.50.300">
    <property type="entry name" value="P-loop containing nucleotide triphosphate hydrolases"/>
    <property type="match status" value="2"/>
</dbReference>
<keyword evidence="7" id="KW-0547">Nucleotide-binding</keyword>
<feature type="transmembrane region" description="Helical" evidence="13">
    <location>
        <begin position="1377"/>
        <end position="1401"/>
    </location>
</feature>
<feature type="transmembrane region" description="Helical" evidence="13">
    <location>
        <begin position="1463"/>
        <end position="1490"/>
    </location>
</feature>
<dbReference type="InterPro" id="IPR017871">
    <property type="entry name" value="ABC_transporter-like_CS"/>
</dbReference>
<dbReference type="CDD" id="cd03244">
    <property type="entry name" value="ABCC_MRP_domain2"/>
    <property type="match status" value="1"/>
</dbReference>
<dbReference type="FunFam" id="1.20.1560.10:FF:000010">
    <property type="entry name" value="Multidrug resistance-associated ABC transporter"/>
    <property type="match status" value="1"/>
</dbReference>
<evidence type="ECO:0000256" key="11">
    <source>
        <dbReference type="ARBA" id="ARBA00023136"/>
    </source>
</evidence>
<feature type="transmembrane region" description="Helical" evidence="13">
    <location>
        <begin position="126"/>
        <end position="146"/>
    </location>
</feature>
<dbReference type="CDD" id="cd18595">
    <property type="entry name" value="ABC_6TM_MRP1_2_3_6_D1_like"/>
    <property type="match status" value="1"/>
</dbReference>
<feature type="transmembrane region" description="Helical" evidence="13">
    <location>
        <begin position="412"/>
        <end position="431"/>
    </location>
</feature>
<dbReference type="Proteomes" id="UP000245942">
    <property type="component" value="Unassembled WGS sequence"/>
</dbReference>
<evidence type="ECO:0000256" key="6">
    <source>
        <dbReference type="ARBA" id="ARBA00022737"/>
    </source>
</evidence>
<evidence type="ECO:0000256" key="7">
    <source>
        <dbReference type="ARBA" id="ARBA00022741"/>
    </source>
</evidence>
<dbReference type="Pfam" id="PF24357">
    <property type="entry name" value="TMD0_ABC"/>
    <property type="match status" value="1"/>
</dbReference>
<dbReference type="InterPro" id="IPR036640">
    <property type="entry name" value="ABC1_TM_sf"/>
</dbReference>
<evidence type="ECO:0000256" key="10">
    <source>
        <dbReference type="ARBA" id="ARBA00022989"/>
    </source>
</evidence>
<sequence>MRSAPLLACNAPSSSTSLSDTPRLCEIASQRGCALHHQSTQWLSLVYPSKLLHAGLTELNEIFDIESTVGICLNDETKGRTALSPWQKEVKRIASEQLKVDDVPGAVSSPVVQATLCAPRWTLNEAGVVTGLLLNCLMWCTILSFAARQGFDEVSPYLFFPLCLPLLLCLVALGTVGSAIHQRHLILVSQLYRAHILLQAAVLVTVCFLWKATSIYHVAGADPSMDTIKPGSYRHLFVYLLATMAQAALPSIAFLAAQWSLAMALTSVGRTAAGTSNAPAHGKGILPISSRSRANSASVALRSLVQDLLAWDNAPSYLALSHPLPTEQLLSADSLAPSSHTFSRLCSDVEGWGPISSQRDLDFTPCFQQVAFWIVPPVLLALAAAVQLSSLEKRPERLLTPLSRSLLNLKHAVTALAILATVPLLVSPFVSKTPLSIAFYANIATLGAYILSLRLQHLNHTHSRRSSTPLLFYQLGHTLFTVAWVRTYMSKMSISKEGDLGVFLFTVFVLRGLFILVVFGLECAGVEIGSHKPSSQINPVSHQARENGAAINGNGPSAVGDDEEGLKGRASGLAGDEKECPVNTANIWSILSFWWMTPMMNLGAKKFITEGDLWSLPPGEDAENLGNRFDKYFKEKRSADGKPPFWTAVVYAYGGPFIFAGVLKAAQDVLSFLQPQLLRRFLQFVQTWDNARRTQDSQALGMNSQPEPATHGYFIVFGLFFVSAVQTAFLHQYFQLSFNTGMRIRAGLVSAVYKKSLRLAPDERGARTTGEIVNLMSVDVTRLQDICGYGHIIWSSFFQMTLAFVSLYFLLGWSAFAGVGVMIVSIPLNTKLAQYTRRISEANMKVKDRRIKMMSEILVNIKSIKLFAWEEAFTRKLLSLRNGEEIGLLKKAGAVNASFNFFFTAIPFLVSLVSFITYSATSSKPLTSDIIFPALTLYQMLSFPLNMLASIVAAWIQALVSARRLASFLDAGELDPNNRTLELEEPVDGENVPAPTDRGRLPLLEIRDGDFKWSREQPTPTLQDIDLTVEKGELLAVLGKVGDGKSSLLSAVLGEMYRTDGKVIVRGRTAYFSQGGWAMGETIQKNILFGLRYEEEFYRRVLTACALDADLAILPDGDQTEIGEKGVSLSGGQRARVALARAVYSRADIYLLDDPLAAVDAHVGAHIFEQVIGPNGMLKSKARILTTNMVSFLPQCDQIVSLRRGALMEERGSYDQVMAQRGELHALITGLGKQADRSQSEDDEERGDDSESKTLRDSNSDASGEGEDSKAKLTRRFSSASMHRPVNLSPHAIRKEAKRQLQAAISQPKEINNQGSVSWSVYMQYAKSASASGWSLAIFFLAQVATQFLQVGRDLVLKQWGTFNDQHNGGTDSDARFYLSMYALAGIGGSVMVTVAPYILYCHLTVASAKHFHDGMFRSVLRSPLQWFEVTPVGVSLNRFSKDINAIDETLPRVLQGFFRTMIVVVGVLVVISVSVPPFLIAIVPLWFAYRAILRYYLLTSRELKRLDAVSKSPIFSWFQESLGGLATIRAFGQDERFVVTNEARVDRNQQAYLPSVTCNRWLAVRIEFLGSAIILIASTLATLLITRDIYVIDAGLVGLMMSQALSTTQALNWVVRSASEVEQNIVSVERAIQYCDLASEAPYTSSEEDAPPTHWPSEGAIEFKNYSTRYKPSLPLVLKKLNMSIKPGERIGVVGRTGAGKSSLTLALFRIIEAAEGSIYIDGVNTSNIGLKDLRSNIAIIPQDACLWSGTLRENLDPTLQSSDAALWQALEQAKLKDHVQSMSGGLEAELSEGASNFSAGQRQLICIARALLRRAKILVLDEATSAIDLETDEYIQRIVREQFHGTTVTVAHRLATILESDRVLVMKDGEVAEFAPPAELLAKKDSIFYSMALEAGQVRD</sequence>
<feature type="transmembrane region" description="Helical" evidence="13">
    <location>
        <begin position="712"/>
        <end position="734"/>
    </location>
</feature>
<evidence type="ECO:0000256" key="12">
    <source>
        <dbReference type="SAM" id="MobiDB-lite"/>
    </source>
</evidence>
<feature type="compositionally biased region" description="Basic and acidic residues" evidence="12">
    <location>
        <begin position="1249"/>
        <end position="1259"/>
    </location>
</feature>
<feature type="transmembrane region" description="Helical" evidence="13">
    <location>
        <begin position="158"/>
        <end position="180"/>
    </location>
</feature>
<dbReference type="PROSITE" id="PS50893">
    <property type="entry name" value="ABC_TRANSPORTER_2"/>
    <property type="match status" value="2"/>
</dbReference>
<feature type="transmembrane region" description="Helical" evidence="13">
    <location>
        <begin position="1331"/>
        <end position="1349"/>
    </location>
</feature>
<dbReference type="FunFam" id="3.40.50.300:FF:000074">
    <property type="entry name" value="Multidrug resistance-associated protein 5 isoform 1"/>
    <property type="match status" value="1"/>
</dbReference>
<feature type="transmembrane region" description="Helical" evidence="13">
    <location>
        <begin position="470"/>
        <end position="489"/>
    </location>
</feature>
<evidence type="ECO:0000313" key="16">
    <source>
        <dbReference type="EMBL" id="PWN22966.1"/>
    </source>
</evidence>
<feature type="domain" description="ABC transmembrane type-1" evidence="15">
    <location>
        <begin position="658"/>
        <end position="957"/>
    </location>
</feature>
<dbReference type="InterPro" id="IPR056227">
    <property type="entry name" value="TMD0_ABC"/>
</dbReference>
<evidence type="ECO:0000256" key="2">
    <source>
        <dbReference type="ARBA" id="ARBA00009726"/>
    </source>
</evidence>
<feature type="transmembrane region" description="Helical" evidence="13">
    <location>
        <begin position="899"/>
        <end position="918"/>
    </location>
</feature>
<feature type="domain" description="ABC transporter" evidence="14">
    <location>
        <begin position="1662"/>
        <end position="1895"/>
    </location>
</feature>
<evidence type="ECO:0000256" key="9">
    <source>
        <dbReference type="ARBA" id="ARBA00022967"/>
    </source>
</evidence>
<dbReference type="GO" id="GO:0140359">
    <property type="term" value="F:ABC-type transporter activity"/>
    <property type="evidence" value="ECO:0007669"/>
    <property type="project" value="InterPro"/>
</dbReference>
<dbReference type="InterPro" id="IPR003593">
    <property type="entry name" value="AAA+_ATPase"/>
</dbReference>
<name>A0A316UCP6_9BASI</name>
<dbReference type="CDD" id="cd03250">
    <property type="entry name" value="ABCC_MRP_domain1"/>
    <property type="match status" value="1"/>
</dbReference>
<dbReference type="SUPFAM" id="SSF90123">
    <property type="entry name" value="ABC transporter transmembrane region"/>
    <property type="match status" value="2"/>
</dbReference>
<dbReference type="CDD" id="cd18603">
    <property type="entry name" value="ABC_6TM_MRP1_2_3_6_D2_like"/>
    <property type="match status" value="1"/>
</dbReference>
<evidence type="ECO:0000256" key="13">
    <source>
        <dbReference type="SAM" id="Phobius"/>
    </source>
</evidence>
<keyword evidence="17" id="KW-1185">Reference proteome</keyword>
<feature type="region of interest" description="Disordered" evidence="12">
    <location>
        <begin position="1231"/>
        <end position="1291"/>
    </location>
</feature>
<keyword evidence="4" id="KW-0926">Vacuole</keyword>
<dbReference type="FunFam" id="3.40.50.300:FF:000450">
    <property type="entry name" value="ABC transporter C family member 2"/>
    <property type="match status" value="1"/>
</dbReference>
<feature type="transmembrane region" description="Helical" evidence="13">
    <location>
        <begin position="437"/>
        <end position="458"/>
    </location>
</feature>
<dbReference type="RefSeq" id="XP_025350126.1">
    <property type="nucleotide sequence ID" value="XM_025494062.1"/>
</dbReference>
<keyword evidence="3" id="KW-0813">Transport</keyword>
<evidence type="ECO:0008006" key="18">
    <source>
        <dbReference type="Google" id="ProtNLM"/>
    </source>
</evidence>
<dbReference type="Gene3D" id="1.20.1560.10">
    <property type="entry name" value="ABC transporter type 1, transmembrane domain"/>
    <property type="match status" value="2"/>
</dbReference>
<dbReference type="EMBL" id="KZ819322">
    <property type="protein sequence ID" value="PWN22966.1"/>
    <property type="molecule type" value="Genomic_DNA"/>
</dbReference>
<keyword evidence="8" id="KW-0067">ATP-binding</keyword>
<dbReference type="STRING" id="1684307.A0A316UCP6"/>
<evidence type="ECO:0000259" key="15">
    <source>
        <dbReference type="PROSITE" id="PS50929"/>
    </source>
</evidence>
<feature type="transmembrane region" description="Helical" evidence="13">
    <location>
        <begin position="501"/>
        <end position="521"/>
    </location>
</feature>
<organism evidence="16 17">
    <name type="scientific">Pseudomicrostroma glucosiphilum</name>
    <dbReference type="NCBI Taxonomy" id="1684307"/>
    <lineage>
        <taxon>Eukaryota</taxon>
        <taxon>Fungi</taxon>
        <taxon>Dikarya</taxon>
        <taxon>Basidiomycota</taxon>
        <taxon>Ustilaginomycotina</taxon>
        <taxon>Exobasidiomycetes</taxon>
        <taxon>Microstromatales</taxon>
        <taxon>Microstromatales incertae sedis</taxon>
        <taxon>Pseudomicrostroma</taxon>
    </lineage>
</organism>
<dbReference type="PROSITE" id="PS00211">
    <property type="entry name" value="ABC_TRANSPORTER_1"/>
    <property type="match status" value="2"/>
</dbReference>
<evidence type="ECO:0000259" key="14">
    <source>
        <dbReference type="PROSITE" id="PS50893"/>
    </source>
</evidence>
<feature type="domain" description="ABC transporter" evidence="14">
    <location>
        <begin position="1006"/>
        <end position="1229"/>
    </location>
</feature>
<evidence type="ECO:0000256" key="5">
    <source>
        <dbReference type="ARBA" id="ARBA00022692"/>
    </source>
</evidence>
<dbReference type="GO" id="GO:0005524">
    <property type="term" value="F:ATP binding"/>
    <property type="evidence" value="ECO:0007669"/>
    <property type="project" value="UniProtKB-KW"/>
</dbReference>
<dbReference type="FunFam" id="1.20.1560.10:FF:000020">
    <property type="entry name" value="ABC metal ion transporter"/>
    <property type="match status" value="1"/>
</dbReference>
<accession>A0A316UCP6</accession>
<keyword evidence="10 13" id="KW-1133">Transmembrane helix</keyword>
<feature type="region of interest" description="Disordered" evidence="12">
    <location>
        <begin position="547"/>
        <end position="573"/>
    </location>
</feature>
<feature type="transmembrane region" description="Helical" evidence="13">
    <location>
        <begin position="805"/>
        <end position="828"/>
    </location>
</feature>
<dbReference type="GeneID" id="37015796"/>
<dbReference type="InterPro" id="IPR027417">
    <property type="entry name" value="P-loop_NTPase"/>
</dbReference>
<proteinExistence type="inferred from homology"/>
<dbReference type="PROSITE" id="PS50929">
    <property type="entry name" value="ABC_TM1F"/>
    <property type="match status" value="2"/>
</dbReference>
<evidence type="ECO:0000256" key="3">
    <source>
        <dbReference type="ARBA" id="ARBA00022448"/>
    </source>
</evidence>
<dbReference type="PANTHER" id="PTHR24223">
    <property type="entry name" value="ATP-BINDING CASSETTE SUB-FAMILY C"/>
    <property type="match status" value="1"/>
</dbReference>
<evidence type="ECO:0000256" key="4">
    <source>
        <dbReference type="ARBA" id="ARBA00022554"/>
    </source>
</evidence>
<dbReference type="PANTHER" id="PTHR24223:SF443">
    <property type="entry name" value="MULTIDRUG-RESISTANCE LIKE PROTEIN 1, ISOFORM I"/>
    <property type="match status" value="1"/>
</dbReference>
<dbReference type="GO" id="GO:0016887">
    <property type="term" value="F:ATP hydrolysis activity"/>
    <property type="evidence" value="ECO:0007669"/>
    <property type="project" value="InterPro"/>
</dbReference>
<feature type="transmembrane region" description="Helical" evidence="13">
    <location>
        <begin position="930"/>
        <end position="956"/>
    </location>
</feature>
<comment type="subcellular location">
    <subcellularLocation>
        <location evidence="1">Vacuole membrane</location>
        <topology evidence="1">Multi-pass membrane protein</topology>
    </subcellularLocation>
</comment>
<evidence type="ECO:0000256" key="8">
    <source>
        <dbReference type="ARBA" id="ARBA00022840"/>
    </source>
</evidence>
<comment type="similarity">
    <text evidence="2">Belongs to the ABC transporter superfamily. ABCC family. Conjugate transporter (TC 3.A.1.208) subfamily.</text>
</comment>